<gene>
    <name evidence="1" type="ORF">JI746_26555</name>
</gene>
<dbReference type="Proteomes" id="UP000622707">
    <property type="component" value="Unassembled WGS sequence"/>
</dbReference>
<protein>
    <recommendedName>
        <fullName evidence="3">IcmF-related domain-containing protein</fullName>
    </recommendedName>
</protein>
<evidence type="ECO:0000313" key="1">
    <source>
        <dbReference type="EMBL" id="MBL0428694.1"/>
    </source>
</evidence>
<evidence type="ECO:0000313" key="2">
    <source>
        <dbReference type="Proteomes" id="UP000622707"/>
    </source>
</evidence>
<evidence type="ECO:0008006" key="3">
    <source>
        <dbReference type="Google" id="ProtNLM"/>
    </source>
</evidence>
<accession>A0ABS1JWN8</accession>
<reference evidence="1 2" key="1">
    <citation type="journal article" date="2017" name="Int. J. Syst. Evol. Microbiol.">
        <title>Ramlibacter alkalitolerans sp. nov., alkali-tolerant bacterium isolated from soil of ginseng.</title>
        <authorList>
            <person name="Lee D.H."/>
            <person name="Cha C.J."/>
        </authorList>
    </citation>
    <scope>NUCLEOTIDE SEQUENCE [LARGE SCALE GENOMIC DNA]</scope>
    <source>
        <strain evidence="1 2">KACC 19305</strain>
    </source>
</reference>
<sequence>MMKARWLRSRFGSFSAAALTLGWLLLAVWAAGLVTAAVQLGSWRQELSRTLLQLNADAQFRARAHTRDAVDPEWYRRKALALLSATQRLQHNASWTLFVPGSWRTFDNLEEQIQGRLEREFSDIVVETMRRELYARASKLTGVPLVRGSGELQTGAECQSPVPQNVDRRLTAAAEDLPEFVAVSDYVAAVGGLDDAVQSFLSLQYSNGQPEQLRKLVAYTLDQKLPGALAGAVHMFRSSEEVKMQPALMQTRLQWATRCAMGKAMSALHTRLLNTNDLFALEQGLVERSAGLFEPAARAVAFDRTLERYRAVHALLDDQHTLLAKGHNDWMGQGTLQLGPAYQKVLARIARTRLLGPEVVQQLQNQSGEAFTEFRRQFLLAFGTRGEPGIVWIEGEKRFGLSADRAALREGLAGLLKTSFMADDAARTGKDSGSLAKVVQEARALAQERERAIKEIVPTFPRAAQPVVQRVVDARVSELVYQRAYRTLKAALPTDTRVPLDPVTFRQQRDQVLALHAVLKETGGNALGDKLVATLDGELLRRLATLRDDWMQQPLQDARADDFGWWQGEVVSLAQTLGAADGSAAPSFNRTANRLDVLAQQAKALLALGSPALAADPAALRWRGLHEELDRYRAHSAESSLVRLERYLAGLGPDLRRENCVERLAINQPAAGRDDEIAQRHLQLHQALTKRCQELRAAPVLPMVPAASLSQ</sequence>
<dbReference type="EMBL" id="JAEQND010000021">
    <property type="protein sequence ID" value="MBL0428694.1"/>
    <property type="molecule type" value="Genomic_DNA"/>
</dbReference>
<keyword evidence="2" id="KW-1185">Reference proteome</keyword>
<name>A0ABS1JWN8_9BURK</name>
<comment type="caution">
    <text evidence="1">The sequence shown here is derived from an EMBL/GenBank/DDBJ whole genome shotgun (WGS) entry which is preliminary data.</text>
</comment>
<dbReference type="RefSeq" id="WP_201693332.1">
    <property type="nucleotide sequence ID" value="NZ_JAEQND010000021.1"/>
</dbReference>
<organism evidence="1 2">
    <name type="scientific">Ramlibacter alkalitolerans</name>
    <dbReference type="NCBI Taxonomy" id="2039631"/>
    <lineage>
        <taxon>Bacteria</taxon>
        <taxon>Pseudomonadati</taxon>
        <taxon>Pseudomonadota</taxon>
        <taxon>Betaproteobacteria</taxon>
        <taxon>Burkholderiales</taxon>
        <taxon>Comamonadaceae</taxon>
        <taxon>Ramlibacter</taxon>
    </lineage>
</organism>
<proteinExistence type="predicted"/>